<dbReference type="PIRSF" id="PIRSF002703">
    <property type="entry name" value="Thaumatin"/>
    <property type="match status" value="1"/>
</dbReference>
<evidence type="ECO:0000313" key="2">
    <source>
        <dbReference type="Proteomes" id="UP001217089"/>
    </source>
</evidence>
<dbReference type="Pfam" id="PF00314">
    <property type="entry name" value="Thaumatin"/>
    <property type="match status" value="1"/>
</dbReference>
<dbReference type="EMBL" id="JARBDR010000813">
    <property type="protein sequence ID" value="KAJ8305932.1"/>
    <property type="molecule type" value="Genomic_DNA"/>
</dbReference>
<organism evidence="1 2">
    <name type="scientific">Tegillarca granosa</name>
    <name type="common">Malaysian cockle</name>
    <name type="synonym">Anadara granosa</name>
    <dbReference type="NCBI Taxonomy" id="220873"/>
    <lineage>
        <taxon>Eukaryota</taxon>
        <taxon>Metazoa</taxon>
        <taxon>Spiralia</taxon>
        <taxon>Lophotrochozoa</taxon>
        <taxon>Mollusca</taxon>
        <taxon>Bivalvia</taxon>
        <taxon>Autobranchia</taxon>
        <taxon>Pteriomorphia</taxon>
        <taxon>Arcoida</taxon>
        <taxon>Arcoidea</taxon>
        <taxon>Arcidae</taxon>
        <taxon>Tegillarca</taxon>
    </lineage>
</organism>
<dbReference type="SUPFAM" id="SSF49870">
    <property type="entry name" value="Osmotin, thaumatin-like protein"/>
    <property type="match status" value="1"/>
</dbReference>
<name>A0ABQ9EKZ7_TEGGR</name>
<dbReference type="Proteomes" id="UP001217089">
    <property type="component" value="Unassembled WGS sequence"/>
</dbReference>
<feature type="non-terminal residue" evidence="1">
    <location>
        <position position="290"/>
    </location>
</feature>
<sequence>MERNLTVLGVLLEMSSQSPVGVRTVDSFRVATNTSTATRLQTHGKRIDIFVLSHKVRKGIMRQLIFLLLLGVACSHRFHFHNKCGKTIWVGILGNSMIEGGGFELGSGQSRTSYVPDHWSGRVWGRTGCHNSGGVFRCQTGDCGPHVQCNGAGGAPPATLAEITFDASGGQDFYDLSLVDGYNLQMSMKPVPGTYQSGGGHYYCINVRMNSACTADGGVVGCKSACLRFNTDSYCCRGAHGTPQTCPSFSYSRVFKSFCPEAYSYAYDDQKSTFTCRNNGGTKTEYDINF</sequence>
<dbReference type="PRINTS" id="PR00347">
    <property type="entry name" value="THAUMATIN"/>
</dbReference>
<gene>
    <name evidence="1" type="ORF">KUTeg_016477</name>
</gene>
<dbReference type="InterPro" id="IPR001938">
    <property type="entry name" value="Thaumatin"/>
</dbReference>
<dbReference type="SMART" id="SM00205">
    <property type="entry name" value="THN"/>
    <property type="match status" value="1"/>
</dbReference>
<accession>A0ABQ9EKZ7</accession>
<protein>
    <recommendedName>
        <fullName evidence="3">Thaumatin-like protein</fullName>
    </recommendedName>
</protein>
<keyword evidence="2" id="KW-1185">Reference proteome</keyword>
<dbReference type="PROSITE" id="PS51367">
    <property type="entry name" value="THAUMATIN_2"/>
    <property type="match status" value="1"/>
</dbReference>
<dbReference type="Gene3D" id="2.60.110.10">
    <property type="entry name" value="Thaumatin"/>
    <property type="match status" value="1"/>
</dbReference>
<proteinExistence type="predicted"/>
<dbReference type="CDD" id="cd09218">
    <property type="entry name" value="TLP-PA"/>
    <property type="match status" value="1"/>
</dbReference>
<dbReference type="PANTHER" id="PTHR31013">
    <property type="entry name" value="THAUMATIN FAMILY PROTEIN-RELATED"/>
    <property type="match status" value="1"/>
</dbReference>
<evidence type="ECO:0008006" key="3">
    <source>
        <dbReference type="Google" id="ProtNLM"/>
    </source>
</evidence>
<comment type="caution">
    <text evidence="1">The sequence shown here is derived from an EMBL/GenBank/DDBJ whole genome shotgun (WGS) entry which is preliminary data.</text>
</comment>
<dbReference type="InterPro" id="IPR037176">
    <property type="entry name" value="Osmotin/thaumatin-like_sf"/>
</dbReference>
<dbReference type="PANTHER" id="PTHR31013:SF2">
    <property type="entry name" value="THAUMATIN-LIKE PROTEIN"/>
    <property type="match status" value="1"/>
</dbReference>
<reference evidence="1 2" key="1">
    <citation type="submission" date="2022-12" db="EMBL/GenBank/DDBJ databases">
        <title>Chromosome-level genome of Tegillarca granosa.</title>
        <authorList>
            <person name="Kim J."/>
        </authorList>
    </citation>
    <scope>NUCLEOTIDE SEQUENCE [LARGE SCALE GENOMIC DNA]</scope>
    <source>
        <strain evidence="1">Teg-2019</strain>
        <tissue evidence="1">Adductor muscle</tissue>
    </source>
</reference>
<evidence type="ECO:0000313" key="1">
    <source>
        <dbReference type="EMBL" id="KAJ8305932.1"/>
    </source>
</evidence>